<evidence type="ECO:0008006" key="4">
    <source>
        <dbReference type="Google" id="ProtNLM"/>
    </source>
</evidence>
<keyword evidence="3" id="KW-1185">Reference proteome</keyword>
<dbReference type="PROSITE" id="PS51257">
    <property type="entry name" value="PROKAR_LIPOPROTEIN"/>
    <property type="match status" value="1"/>
</dbReference>
<feature type="signal peptide" evidence="1">
    <location>
        <begin position="1"/>
        <end position="25"/>
    </location>
</feature>
<gene>
    <name evidence="2" type="ORF">C1877_12040</name>
</gene>
<evidence type="ECO:0000313" key="2">
    <source>
        <dbReference type="EMBL" id="RDB63585.1"/>
    </source>
</evidence>
<name>A0A369LZG7_9ACTN</name>
<organism evidence="2 3">
    <name type="scientific">Gordonibacter pamelaeae</name>
    <dbReference type="NCBI Taxonomy" id="471189"/>
    <lineage>
        <taxon>Bacteria</taxon>
        <taxon>Bacillati</taxon>
        <taxon>Actinomycetota</taxon>
        <taxon>Coriobacteriia</taxon>
        <taxon>Eggerthellales</taxon>
        <taxon>Eggerthellaceae</taxon>
        <taxon>Gordonibacter</taxon>
    </lineage>
</organism>
<feature type="chain" id="PRO_5017050868" description="DUF3574 domain-containing protein" evidence="1">
    <location>
        <begin position="26"/>
        <end position="158"/>
    </location>
</feature>
<dbReference type="OrthoDB" id="3174877at2"/>
<proteinExistence type="predicted"/>
<accession>A0A369LZG7</accession>
<reference evidence="2 3" key="1">
    <citation type="journal article" date="2018" name="Elife">
        <title>Discovery and characterization of a prevalent human gut bacterial enzyme sufficient for the inactivation of a family of plant toxins.</title>
        <authorList>
            <person name="Koppel N."/>
            <person name="Bisanz J.E."/>
            <person name="Pandelia M.E."/>
            <person name="Turnbaugh P.J."/>
            <person name="Balskus E.P."/>
        </authorList>
    </citation>
    <scope>NUCLEOTIDE SEQUENCE [LARGE SCALE GENOMIC DNA]</scope>
    <source>
        <strain evidence="2 3">3C</strain>
    </source>
</reference>
<comment type="caution">
    <text evidence="2">The sequence shown here is derived from an EMBL/GenBank/DDBJ whole genome shotgun (WGS) entry which is preliminary data.</text>
</comment>
<evidence type="ECO:0000256" key="1">
    <source>
        <dbReference type="SAM" id="SignalP"/>
    </source>
</evidence>
<dbReference type="GeneID" id="78360423"/>
<evidence type="ECO:0000313" key="3">
    <source>
        <dbReference type="Proteomes" id="UP000254000"/>
    </source>
</evidence>
<sequence length="158" mass="15777">MNAKARAGLLATVLAVVAFGGGVLAGCTTSEPSGGSGIGLVNKVTTQEGVAFTLYVGLADADTGAQELSFDEAKALATPLVSATGEGYTVIEAQGGYTDDAGNLVENGTLVYTGIHAGEQEVLGLVDDLKAALHVESVYVTSAQQGYAIYGGTIAFAA</sequence>
<dbReference type="RefSeq" id="WP_015538871.1">
    <property type="nucleotide sequence ID" value="NZ_CABMMS010000007.1"/>
</dbReference>
<dbReference type="AlphaFoldDB" id="A0A369LZG7"/>
<dbReference type="EMBL" id="PPTS01000007">
    <property type="protein sequence ID" value="RDB63585.1"/>
    <property type="molecule type" value="Genomic_DNA"/>
</dbReference>
<protein>
    <recommendedName>
        <fullName evidence="4">DUF3574 domain-containing protein</fullName>
    </recommendedName>
</protein>
<keyword evidence="1" id="KW-0732">Signal</keyword>
<dbReference type="Proteomes" id="UP000254000">
    <property type="component" value="Unassembled WGS sequence"/>
</dbReference>